<dbReference type="InterPro" id="IPR050222">
    <property type="entry name" value="MATE_MdtK"/>
</dbReference>
<evidence type="ECO:0000256" key="3">
    <source>
        <dbReference type="ARBA" id="ARBA00010199"/>
    </source>
</evidence>
<dbReference type="PANTHER" id="PTHR43298">
    <property type="entry name" value="MULTIDRUG RESISTANCE PROTEIN NORM-RELATED"/>
    <property type="match status" value="1"/>
</dbReference>
<keyword evidence="15" id="KW-1185">Reference proteome</keyword>
<name>A0AAE3DT08_9FIRM</name>
<dbReference type="GO" id="GO:0042910">
    <property type="term" value="F:xenobiotic transmembrane transporter activity"/>
    <property type="evidence" value="ECO:0007669"/>
    <property type="project" value="InterPro"/>
</dbReference>
<dbReference type="NCBIfam" id="TIGR00797">
    <property type="entry name" value="matE"/>
    <property type="match status" value="1"/>
</dbReference>
<protein>
    <recommendedName>
        <fullName evidence="4">Probable multidrug resistance protein NorM</fullName>
    </recommendedName>
    <alternativeName>
        <fullName evidence="12">Multidrug-efflux transporter</fullName>
    </alternativeName>
</protein>
<dbReference type="EMBL" id="JAJEPR010000012">
    <property type="protein sequence ID" value="MCC2189938.1"/>
    <property type="molecule type" value="Genomic_DNA"/>
</dbReference>
<keyword evidence="8 13" id="KW-0812">Transmembrane</keyword>
<keyword evidence="11 13" id="KW-0472">Membrane</keyword>
<keyword evidence="5" id="KW-0813">Transport</keyword>
<dbReference type="PANTHER" id="PTHR43298:SF2">
    <property type="entry name" value="FMN_FAD EXPORTER YEEO-RELATED"/>
    <property type="match status" value="1"/>
</dbReference>
<accession>A0AAE3DT08</accession>
<feature type="transmembrane region" description="Helical" evidence="13">
    <location>
        <begin position="96"/>
        <end position="121"/>
    </location>
</feature>
<feature type="transmembrane region" description="Helical" evidence="13">
    <location>
        <begin position="197"/>
        <end position="218"/>
    </location>
</feature>
<evidence type="ECO:0000256" key="2">
    <source>
        <dbReference type="ARBA" id="ARBA00004651"/>
    </source>
</evidence>
<comment type="function">
    <text evidence="1">Multidrug efflux pump.</text>
</comment>
<evidence type="ECO:0000256" key="13">
    <source>
        <dbReference type="SAM" id="Phobius"/>
    </source>
</evidence>
<dbReference type="Proteomes" id="UP001197875">
    <property type="component" value="Unassembled WGS sequence"/>
</dbReference>
<dbReference type="PIRSF" id="PIRSF006603">
    <property type="entry name" value="DinF"/>
    <property type="match status" value="1"/>
</dbReference>
<sequence length="471" mass="51792">MKQEKFDWGYFLKHIAIIAVPVALQNLLTTTGSMVDTIMLASIGEKAVGAIGLCAQFSSLMFSGYWGFIGGGMLFFAQYWGAKDDEGITRSYGMTLLFMMTVGLVFAALAICAPEFVMGVYTDKAEIQAIGISYLRIVGFAYPLQILAMAMSALLRSIEQVRIPLYGGIASVVANCFFNYLFIFGKCGLPKMGASGAAVGTVLAGIVNLLVLISFVLYKKIPYVLEFSKHFRWTRSAVAQYLEKCFPIICNEVLIGVGNMLINVVLGRQTEQAIAAVAVFRTMEGLVIAFFSGFSNAASVLVGKEVGAGNHETAFQRAKRLVYLCSGIIGVACLVLLLVHNPLLHTLGLSGESYRIGTGMLIIYSVAAIIRMGNWAQNDTYRSAGDAAFGSILEITFMYLMVLPFVYLSNFYFHAPFLLVFAFCYIDEPIRYILMQRHLYSGKWIRPVSGPGMATIEEFRKQHGIQMKKSK</sequence>
<evidence type="ECO:0000256" key="4">
    <source>
        <dbReference type="ARBA" id="ARBA00020268"/>
    </source>
</evidence>
<keyword evidence="7" id="KW-1003">Cell membrane</keyword>
<reference evidence="14 15" key="1">
    <citation type="submission" date="2021-10" db="EMBL/GenBank/DDBJ databases">
        <title>Anaerobic single-cell dispensing facilitates the cultivation of human gut bacteria.</title>
        <authorList>
            <person name="Afrizal A."/>
        </authorList>
    </citation>
    <scope>NUCLEOTIDE SEQUENCE [LARGE SCALE GENOMIC DNA]</scope>
    <source>
        <strain evidence="14 15">CLA-AA-H277</strain>
    </source>
</reference>
<feature type="transmembrane region" description="Helical" evidence="13">
    <location>
        <begin position="356"/>
        <end position="375"/>
    </location>
</feature>
<comment type="caution">
    <text evidence="14">The sequence shown here is derived from an EMBL/GenBank/DDBJ whole genome shotgun (WGS) entry which is preliminary data.</text>
</comment>
<evidence type="ECO:0000256" key="12">
    <source>
        <dbReference type="ARBA" id="ARBA00031636"/>
    </source>
</evidence>
<evidence type="ECO:0000256" key="7">
    <source>
        <dbReference type="ARBA" id="ARBA00022475"/>
    </source>
</evidence>
<evidence type="ECO:0000256" key="9">
    <source>
        <dbReference type="ARBA" id="ARBA00022989"/>
    </source>
</evidence>
<dbReference type="GO" id="GO:0005886">
    <property type="term" value="C:plasma membrane"/>
    <property type="evidence" value="ECO:0007669"/>
    <property type="project" value="UniProtKB-SubCell"/>
</dbReference>
<gene>
    <name evidence="14" type="ORF">LKD71_08990</name>
</gene>
<feature type="transmembrane region" description="Helical" evidence="13">
    <location>
        <begin position="321"/>
        <end position="344"/>
    </location>
</feature>
<evidence type="ECO:0000256" key="8">
    <source>
        <dbReference type="ARBA" id="ARBA00022692"/>
    </source>
</evidence>
<dbReference type="AlphaFoldDB" id="A0AAE3DT08"/>
<dbReference type="InterPro" id="IPR048279">
    <property type="entry name" value="MdtK-like"/>
</dbReference>
<evidence type="ECO:0000256" key="11">
    <source>
        <dbReference type="ARBA" id="ARBA00023136"/>
    </source>
</evidence>
<feature type="transmembrane region" description="Helical" evidence="13">
    <location>
        <begin position="387"/>
        <end position="407"/>
    </location>
</feature>
<comment type="subcellular location">
    <subcellularLocation>
        <location evidence="2">Cell membrane</location>
        <topology evidence="2">Multi-pass membrane protein</topology>
    </subcellularLocation>
</comment>
<keyword evidence="9 13" id="KW-1133">Transmembrane helix</keyword>
<evidence type="ECO:0000256" key="1">
    <source>
        <dbReference type="ARBA" id="ARBA00003408"/>
    </source>
</evidence>
<keyword evidence="10" id="KW-0406">Ion transport</keyword>
<dbReference type="Pfam" id="PF01554">
    <property type="entry name" value="MatE"/>
    <property type="match status" value="2"/>
</dbReference>
<organism evidence="14 15">
    <name type="scientific">Fusicatenibacter faecihominis</name>
    <dbReference type="NCBI Taxonomy" id="2881276"/>
    <lineage>
        <taxon>Bacteria</taxon>
        <taxon>Bacillati</taxon>
        <taxon>Bacillota</taxon>
        <taxon>Clostridia</taxon>
        <taxon>Lachnospirales</taxon>
        <taxon>Lachnospiraceae</taxon>
        <taxon>Fusicatenibacter</taxon>
    </lineage>
</organism>
<dbReference type="GO" id="GO:0006811">
    <property type="term" value="P:monoatomic ion transport"/>
    <property type="evidence" value="ECO:0007669"/>
    <property type="project" value="UniProtKB-KW"/>
</dbReference>
<feature type="transmembrane region" description="Helical" evidence="13">
    <location>
        <begin position="12"/>
        <end position="28"/>
    </location>
</feature>
<proteinExistence type="inferred from homology"/>
<feature type="transmembrane region" description="Helical" evidence="13">
    <location>
        <begin position="127"/>
        <end position="151"/>
    </location>
</feature>
<evidence type="ECO:0000256" key="10">
    <source>
        <dbReference type="ARBA" id="ARBA00023065"/>
    </source>
</evidence>
<dbReference type="InterPro" id="IPR002528">
    <property type="entry name" value="MATE_fam"/>
</dbReference>
<comment type="similarity">
    <text evidence="3">Belongs to the multi antimicrobial extrusion (MATE) (TC 2.A.66.1) family.</text>
</comment>
<evidence type="ECO:0000256" key="5">
    <source>
        <dbReference type="ARBA" id="ARBA00022448"/>
    </source>
</evidence>
<keyword evidence="6" id="KW-0050">Antiport</keyword>
<feature type="transmembrane region" description="Helical" evidence="13">
    <location>
        <begin position="413"/>
        <end position="434"/>
    </location>
</feature>
<evidence type="ECO:0000313" key="14">
    <source>
        <dbReference type="EMBL" id="MCC2189938.1"/>
    </source>
</evidence>
<evidence type="ECO:0000313" key="15">
    <source>
        <dbReference type="Proteomes" id="UP001197875"/>
    </source>
</evidence>
<evidence type="ECO:0000256" key="6">
    <source>
        <dbReference type="ARBA" id="ARBA00022449"/>
    </source>
</evidence>
<feature type="transmembrane region" description="Helical" evidence="13">
    <location>
        <begin position="48"/>
        <end position="76"/>
    </location>
</feature>
<feature type="transmembrane region" description="Helical" evidence="13">
    <location>
        <begin position="163"/>
        <end position="185"/>
    </location>
</feature>
<dbReference type="GO" id="GO:0015297">
    <property type="term" value="F:antiporter activity"/>
    <property type="evidence" value="ECO:0007669"/>
    <property type="project" value="UniProtKB-KW"/>
</dbReference>
<dbReference type="RefSeq" id="WP_227615146.1">
    <property type="nucleotide sequence ID" value="NZ_JAJEPR010000012.1"/>
</dbReference>